<proteinExistence type="predicted"/>
<keyword evidence="2" id="KW-1185">Reference proteome</keyword>
<dbReference type="EMBL" id="BPLR01017176">
    <property type="protein sequence ID" value="GIY89178.1"/>
    <property type="molecule type" value="Genomic_DNA"/>
</dbReference>
<organism evidence="1 2">
    <name type="scientific">Caerostris extrusa</name>
    <name type="common">Bark spider</name>
    <name type="synonym">Caerostris bankana</name>
    <dbReference type="NCBI Taxonomy" id="172846"/>
    <lineage>
        <taxon>Eukaryota</taxon>
        <taxon>Metazoa</taxon>
        <taxon>Ecdysozoa</taxon>
        <taxon>Arthropoda</taxon>
        <taxon>Chelicerata</taxon>
        <taxon>Arachnida</taxon>
        <taxon>Araneae</taxon>
        <taxon>Araneomorphae</taxon>
        <taxon>Entelegynae</taxon>
        <taxon>Araneoidea</taxon>
        <taxon>Araneidae</taxon>
        <taxon>Caerostris</taxon>
    </lineage>
</organism>
<comment type="caution">
    <text evidence="1">The sequence shown here is derived from an EMBL/GenBank/DDBJ whole genome shotgun (WGS) entry which is preliminary data.</text>
</comment>
<protein>
    <submittedName>
        <fullName evidence="1">Uncharacterized protein</fullName>
    </submittedName>
</protein>
<evidence type="ECO:0000313" key="1">
    <source>
        <dbReference type="EMBL" id="GIY89178.1"/>
    </source>
</evidence>
<accession>A0AAV4X5V2</accession>
<gene>
    <name evidence="1" type="ORF">CEXT_244231</name>
</gene>
<sequence>MSSGRFFFYVVIVLRFWEEEDLWNYGYSGTDGGVDKILLSWTPGVVGGIETSLGQREAVGSVPGVVAPCPRQLICEGSEQIVEGPRYDGIVVHAHVQVNETDGISNT</sequence>
<reference evidence="1 2" key="1">
    <citation type="submission" date="2021-06" db="EMBL/GenBank/DDBJ databases">
        <title>Caerostris extrusa draft genome.</title>
        <authorList>
            <person name="Kono N."/>
            <person name="Arakawa K."/>
        </authorList>
    </citation>
    <scope>NUCLEOTIDE SEQUENCE [LARGE SCALE GENOMIC DNA]</scope>
</reference>
<dbReference type="AlphaFoldDB" id="A0AAV4X5V2"/>
<name>A0AAV4X5V2_CAEEX</name>
<dbReference type="Proteomes" id="UP001054945">
    <property type="component" value="Unassembled WGS sequence"/>
</dbReference>
<evidence type="ECO:0000313" key="2">
    <source>
        <dbReference type="Proteomes" id="UP001054945"/>
    </source>
</evidence>